<proteinExistence type="predicted"/>
<dbReference type="SUPFAM" id="SSF54523">
    <property type="entry name" value="Pili subunits"/>
    <property type="match status" value="1"/>
</dbReference>
<dbReference type="STRING" id="1679444.PYTT_1985"/>
<dbReference type="InterPro" id="IPR012902">
    <property type="entry name" value="N_methyl_site"/>
</dbReference>
<feature type="compositionally biased region" description="Polar residues" evidence="1">
    <location>
        <begin position="257"/>
        <end position="270"/>
    </location>
</feature>
<dbReference type="Gene3D" id="3.30.700.10">
    <property type="entry name" value="Glycoprotein, Type 4 Pilin"/>
    <property type="match status" value="1"/>
</dbReference>
<dbReference type="PROSITE" id="PS00409">
    <property type="entry name" value="PROKAR_NTER_METHYL"/>
    <property type="match status" value="1"/>
</dbReference>
<dbReference type="InterPro" id="IPR045584">
    <property type="entry name" value="Pilin-like"/>
</dbReference>
<protein>
    <submittedName>
        <fullName evidence="3">Type iv pilin n-term methylation site gfxxxe</fullName>
    </submittedName>
</protein>
<reference evidence="4" key="1">
    <citation type="submission" date="2016-09" db="EMBL/GenBank/DDBJ databases">
        <authorList>
            <person name="Koehorst J."/>
        </authorList>
    </citation>
    <scope>NUCLEOTIDE SEQUENCE [LARGE SCALE GENOMIC DNA]</scope>
</reference>
<evidence type="ECO:0000256" key="1">
    <source>
        <dbReference type="SAM" id="MobiDB-lite"/>
    </source>
</evidence>
<accession>A0A1C7PCC5</accession>
<feature type="region of interest" description="Disordered" evidence="1">
    <location>
        <begin position="239"/>
        <end position="270"/>
    </location>
</feature>
<keyword evidence="2" id="KW-0812">Transmembrane</keyword>
<keyword evidence="4" id="KW-1185">Reference proteome</keyword>
<dbReference type="AlphaFoldDB" id="A0A1C7PCC5"/>
<evidence type="ECO:0000313" key="3">
    <source>
        <dbReference type="EMBL" id="SEH94789.1"/>
    </source>
</evidence>
<dbReference type="OrthoDB" id="198865at2"/>
<feature type="transmembrane region" description="Helical" evidence="2">
    <location>
        <begin position="41"/>
        <end position="65"/>
    </location>
</feature>
<dbReference type="Proteomes" id="UP000176204">
    <property type="component" value="Chromosome I"/>
</dbReference>
<gene>
    <name evidence="3" type="ORF">PYTT_1985</name>
</gene>
<dbReference type="NCBIfam" id="TIGR02532">
    <property type="entry name" value="IV_pilin_GFxxxE"/>
    <property type="match status" value="1"/>
</dbReference>
<dbReference type="EMBL" id="LT629973">
    <property type="protein sequence ID" value="SEH94789.1"/>
    <property type="molecule type" value="Genomic_DNA"/>
</dbReference>
<keyword evidence="2" id="KW-1133">Transmembrane helix</keyword>
<evidence type="ECO:0000256" key="2">
    <source>
        <dbReference type="SAM" id="Phobius"/>
    </source>
</evidence>
<dbReference type="Pfam" id="PF07963">
    <property type="entry name" value="N_methyl"/>
    <property type="match status" value="1"/>
</dbReference>
<evidence type="ECO:0000313" key="4">
    <source>
        <dbReference type="Proteomes" id="UP000176204"/>
    </source>
</evidence>
<sequence length="270" mass="29173">MCKVFTKRLKTAAKNGKVAHEPWDSPIQLTMQISESKKKQGFTLIELLVVIAIMAIMLTLIATVLRNAGSSRGLAGGIEQLDTMVREARMAATGNNTYSRLVIVSDQGDTGSDSKHLRYMTVMILDDSENKDVYEGQGTDSGNWVATSRGTFLPKGIYFSPKYSTLLDKETAESSGGGESISSRSGNFRITGAANKKGYYIEFDPQGRMTFPGQPTRLVLVNGERSKSMGADEGVVAKPMANGRPVQSGGVVVWPHGTTSRLKTLDQTAP</sequence>
<name>A0A1C7PCC5_9BACT</name>
<organism evidence="3 4">
    <name type="scientific">Akkermansia glycaniphila</name>
    <dbReference type="NCBI Taxonomy" id="1679444"/>
    <lineage>
        <taxon>Bacteria</taxon>
        <taxon>Pseudomonadati</taxon>
        <taxon>Verrucomicrobiota</taxon>
        <taxon>Verrucomicrobiia</taxon>
        <taxon>Verrucomicrobiales</taxon>
        <taxon>Akkermansiaceae</taxon>
        <taxon>Akkermansia</taxon>
    </lineage>
</organism>
<dbReference type="KEGG" id="agl:PYTT_1985"/>
<keyword evidence="2" id="KW-0472">Membrane</keyword>